<accession>A0AAW2RM39</accession>
<gene>
    <name evidence="1" type="ORF">Sangu_0178700</name>
</gene>
<comment type="caution">
    <text evidence="1">The sequence shown here is derived from an EMBL/GenBank/DDBJ whole genome shotgun (WGS) entry which is preliminary data.</text>
</comment>
<name>A0AAW2RM39_9LAMI</name>
<proteinExistence type="predicted"/>
<dbReference type="EMBL" id="JACGWK010000001">
    <property type="protein sequence ID" value="KAL0381144.1"/>
    <property type="molecule type" value="Genomic_DNA"/>
</dbReference>
<reference evidence="1" key="2">
    <citation type="journal article" date="2024" name="Plant">
        <title>Genomic evolution and insights into agronomic trait innovations of Sesamum species.</title>
        <authorList>
            <person name="Miao H."/>
            <person name="Wang L."/>
            <person name="Qu L."/>
            <person name="Liu H."/>
            <person name="Sun Y."/>
            <person name="Le M."/>
            <person name="Wang Q."/>
            <person name="Wei S."/>
            <person name="Zheng Y."/>
            <person name="Lin W."/>
            <person name="Duan Y."/>
            <person name="Cao H."/>
            <person name="Xiong S."/>
            <person name="Wang X."/>
            <person name="Wei L."/>
            <person name="Li C."/>
            <person name="Ma Q."/>
            <person name="Ju M."/>
            <person name="Zhao R."/>
            <person name="Li G."/>
            <person name="Mu C."/>
            <person name="Tian Q."/>
            <person name="Mei H."/>
            <person name="Zhang T."/>
            <person name="Gao T."/>
            <person name="Zhang H."/>
        </authorList>
    </citation>
    <scope>NUCLEOTIDE SEQUENCE</scope>
    <source>
        <strain evidence="1">G01</strain>
    </source>
</reference>
<evidence type="ECO:0000313" key="1">
    <source>
        <dbReference type="EMBL" id="KAL0381144.1"/>
    </source>
</evidence>
<organism evidence="1">
    <name type="scientific">Sesamum angustifolium</name>
    <dbReference type="NCBI Taxonomy" id="2727405"/>
    <lineage>
        <taxon>Eukaryota</taxon>
        <taxon>Viridiplantae</taxon>
        <taxon>Streptophyta</taxon>
        <taxon>Embryophyta</taxon>
        <taxon>Tracheophyta</taxon>
        <taxon>Spermatophyta</taxon>
        <taxon>Magnoliopsida</taxon>
        <taxon>eudicotyledons</taxon>
        <taxon>Gunneridae</taxon>
        <taxon>Pentapetalae</taxon>
        <taxon>asterids</taxon>
        <taxon>lamiids</taxon>
        <taxon>Lamiales</taxon>
        <taxon>Pedaliaceae</taxon>
        <taxon>Sesamum</taxon>
    </lineage>
</organism>
<dbReference type="AlphaFoldDB" id="A0AAW2RM39"/>
<evidence type="ECO:0008006" key="2">
    <source>
        <dbReference type="Google" id="ProtNLM"/>
    </source>
</evidence>
<protein>
    <recommendedName>
        <fullName evidence="2">Secreted protein</fullName>
    </recommendedName>
</protein>
<reference evidence="1" key="1">
    <citation type="submission" date="2020-06" db="EMBL/GenBank/DDBJ databases">
        <authorList>
            <person name="Li T."/>
            <person name="Hu X."/>
            <person name="Zhang T."/>
            <person name="Song X."/>
            <person name="Zhang H."/>
            <person name="Dai N."/>
            <person name="Sheng W."/>
            <person name="Hou X."/>
            <person name="Wei L."/>
        </authorList>
    </citation>
    <scope>NUCLEOTIDE SEQUENCE</scope>
    <source>
        <strain evidence="1">G01</strain>
        <tissue evidence="1">Leaf</tissue>
    </source>
</reference>
<sequence length="119" mass="13283">MVQLGLLRDLFIRDLLGWSVVGVGCRVKWSVWVVVFSGRRRWGSFSLPLRGGHRWSGLHQFSLFVRFAAITVADVGSVQLLQSRAIVDGSVLAVTGRCCRQKPVGGWLRSGCWWLLEVG</sequence>